<dbReference type="Proteomes" id="UP000756921">
    <property type="component" value="Unassembled WGS sequence"/>
</dbReference>
<gene>
    <name evidence="1" type="ORF">PMIN01_01317</name>
</gene>
<organism evidence="1 2">
    <name type="scientific">Paraphaeosphaeria minitans</name>
    <dbReference type="NCBI Taxonomy" id="565426"/>
    <lineage>
        <taxon>Eukaryota</taxon>
        <taxon>Fungi</taxon>
        <taxon>Dikarya</taxon>
        <taxon>Ascomycota</taxon>
        <taxon>Pezizomycotina</taxon>
        <taxon>Dothideomycetes</taxon>
        <taxon>Pleosporomycetidae</taxon>
        <taxon>Pleosporales</taxon>
        <taxon>Massarineae</taxon>
        <taxon>Didymosphaeriaceae</taxon>
        <taxon>Paraphaeosphaeria</taxon>
    </lineage>
</organism>
<sequence length="49" mass="5586">MTSATSHRLRLSYPNRTYPSFQHRFASSVNISATHSSLVICLICTRRFA</sequence>
<name>A0A9P6GV19_9PLEO</name>
<evidence type="ECO:0000313" key="2">
    <source>
        <dbReference type="Proteomes" id="UP000756921"/>
    </source>
</evidence>
<comment type="caution">
    <text evidence="1">The sequence shown here is derived from an EMBL/GenBank/DDBJ whole genome shotgun (WGS) entry which is preliminary data.</text>
</comment>
<keyword evidence="2" id="KW-1185">Reference proteome</keyword>
<dbReference type="EMBL" id="WJXW01000001">
    <property type="protein sequence ID" value="KAF9741778.1"/>
    <property type="molecule type" value="Genomic_DNA"/>
</dbReference>
<evidence type="ECO:0000313" key="1">
    <source>
        <dbReference type="EMBL" id="KAF9741778.1"/>
    </source>
</evidence>
<reference evidence="1" key="1">
    <citation type="journal article" date="2020" name="Mol. Plant Microbe Interact.">
        <title>Genome Sequence of the Biocontrol Agent Coniothyrium minitans strain Conio (IMI 134523).</title>
        <authorList>
            <person name="Patel D."/>
            <person name="Shittu T.A."/>
            <person name="Baroncelli R."/>
            <person name="Muthumeenakshi S."/>
            <person name="Osborne T.H."/>
            <person name="Janganan T.K."/>
            <person name="Sreenivasaprasad S."/>
        </authorList>
    </citation>
    <scope>NUCLEOTIDE SEQUENCE</scope>
    <source>
        <strain evidence="1">Conio</strain>
    </source>
</reference>
<accession>A0A9P6GV19</accession>
<proteinExistence type="predicted"/>
<dbReference type="AlphaFoldDB" id="A0A9P6GV19"/>
<protein>
    <submittedName>
        <fullName evidence="1">Uncharacterized protein</fullName>
    </submittedName>
</protein>